<keyword evidence="2" id="KW-1185">Reference proteome</keyword>
<evidence type="ECO:0008006" key="3">
    <source>
        <dbReference type="Google" id="ProtNLM"/>
    </source>
</evidence>
<reference evidence="2" key="1">
    <citation type="journal article" date="2019" name="Int. J. Syst. Evol. Microbiol.">
        <title>The Global Catalogue of Microorganisms (GCM) 10K type strain sequencing project: providing services to taxonomists for standard genome sequencing and annotation.</title>
        <authorList>
            <consortium name="The Broad Institute Genomics Platform"/>
            <consortium name="The Broad Institute Genome Sequencing Center for Infectious Disease"/>
            <person name="Wu L."/>
            <person name="Ma J."/>
        </authorList>
    </citation>
    <scope>NUCLEOTIDE SEQUENCE [LARGE SCALE GENOMIC DNA]</scope>
    <source>
        <strain evidence="2">JCM 31696</strain>
    </source>
</reference>
<dbReference type="Gene3D" id="3.40.50.2300">
    <property type="match status" value="1"/>
</dbReference>
<feature type="non-terminal residue" evidence="1">
    <location>
        <position position="1"/>
    </location>
</feature>
<evidence type="ECO:0000313" key="2">
    <source>
        <dbReference type="Proteomes" id="UP001597083"/>
    </source>
</evidence>
<dbReference type="SUPFAM" id="SSF53822">
    <property type="entry name" value="Periplasmic binding protein-like I"/>
    <property type="match status" value="1"/>
</dbReference>
<evidence type="ECO:0000313" key="1">
    <source>
        <dbReference type="EMBL" id="MFD0854196.1"/>
    </source>
</evidence>
<sequence length="91" mass="9875">DPAEDAADAFAAGQVLQAAVEKVGEIDQDKIRDWLHANTVQTILGPLAWHPTGEPKGKFLLAQWQSGRVQVVGPPRLATTRTIVNPKPGWK</sequence>
<name>A0ABW3CI13_9ACTN</name>
<comment type="caution">
    <text evidence="1">The sequence shown here is derived from an EMBL/GenBank/DDBJ whole genome shotgun (WGS) entry which is preliminary data.</text>
</comment>
<dbReference type="EMBL" id="JBHTIR010002761">
    <property type="protein sequence ID" value="MFD0854196.1"/>
    <property type="molecule type" value="Genomic_DNA"/>
</dbReference>
<proteinExistence type="predicted"/>
<protein>
    <recommendedName>
        <fullName evidence="3">Leucine-binding protein domain-containing protein</fullName>
    </recommendedName>
</protein>
<organism evidence="1 2">
    <name type="scientific">Actinomadura adrarensis</name>
    <dbReference type="NCBI Taxonomy" id="1819600"/>
    <lineage>
        <taxon>Bacteria</taxon>
        <taxon>Bacillati</taxon>
        <taxon>Actinomycetota</taxon>
        <taxon>Actinomycetes</taxon>
        <taxon>Streptosporangiales</taxon>
        <taxon>Thermomonosporaceae</taxon>
        <taxon>Actinomadura</taxon>
    </lineage>
</organism>
<accession>A0ABW3CI13</accession>
<dbReference type="InterPro" id="IPR028082">
    <property type="entry name" value="Peripla_BP_I"/>
</dbReference>
<gene>
    <name evidence="1" type="ORF">ACFQ07_18305</name>
</gene>
<dbReference type="Proteomes" id="UP001597083">
    <property type="component" value="Unassembled WGS sequence"/>
</dbReference>